<name>A0A167P6B2_PHYB8</name>
<dbReference type="Pfam" id="PF13679">
    <property type="entry name" value="Methyltransf_32"/>
    <property type="match status" value="1"/>
</dbReference>
<dbReference type="InterPro" id="IPR029063">
    <property type="entry name" value="SAM-dependent_MTases_sf"/>
</dbReference>
<dbReference type="VEuPathDB" id="FungiDB:PHYBLDRAFT_164248"/>
<sequence>MAPSAFLPANELYLPTECAQNSPEEYLDELITFFERYRHLTDIHVVDFLTYNQWELLDPEWRKALSPDPAQHHNRQAQSDWLSLMIQIASESNIDSSWPDSLQDYIKKSKALALPRVSPPGYNIEQTKCVIDRHILPGMTDKKIHEVERMSALINNVAETQNIKSIIDLGAGQGYLSRALAFQHHLKVLAVDSSTIQTCGAKKFDEKAMKGYKALASLEIHHVTDTMSPQNASDVLARWSNIDRPEDWLVCGLHACGDLTSLMLRMFTESNEMKCLVNVGCCYHFLTETEDESTGFPMSRVLKSKGYRLGSTACMLACQAPSRWQDKEEESLKAFGHHFFRALLQFIMVEKGLASADSPPIIGRLNKKKDFLSFGVYVQAALKRLNIPADSISVEEAEEYYHTYKDRQVDKQIAILWTLRALLAPVLESIILVDRWIYLKDSIKDSKNPEKGVWVWPLFDSIVSPRNVVIVATK</sequence>
<dbReference type="PANTHER" id="PTHR12496">
    <property type="entry name" value="CGI-41 METHYLTRANSFERASE"/>
    <property type="match status" value="1"/>
</dbReference>
<dbReference type="PANTHER" id="PTHR12496:SF0">
    <property type="entry name" value="METHYLTRANSFERASE DOMAIN-CONTAINING PROTEIN"/>
    <property type="match status" value="1"/>
</dbReference>
<dbReference type="InterPro" id="IPR025714">
    <property type="entry name" value="Methyltranfer_dom"/>
</dbReference>
<feature type="domain" description="Methyltransferase" evidence="1">
    <location>
        <begin position="142"/>
        <end position="288"/>
    </location>
</feature>
<evidence type="ECO:0000259" key="1">
    <source>
        <dbReference type="Pfam" id="PF13679"/>
    </source>
</evidence>
<reference evidence="3" key="1">
    <citation type="submission" date="2015-06" db="EMBL/GenBank/DDBJ databases">
        <title>Expansion of signal transduction pathways in fungi by whole-genome duplication.</title>
        <authorList>
            <consortium name="DOE Joint Genome Institute"/>
            <person name="Corrochano L.M."/>
            <person name="Kuo A."/>
            <person name="Marcet-Houben M."/>
            <person name="Polaino S."/>
            <person name="Salamov A."/>
            <person name="Villalobos J.M."/>
            <person name="Alvarez M.I."/>
            <person name="Avalos J."/>
            <person name="Benito E.P."/>
            <person name="Benoit I."/>
            <person name="Burger G."/>
            <person name="Camino L.P."/>
            <person name="Canovas D."/>
            <person name="Cerda-Olmedo E."/>
            <person name="Cheng J.-F."/>
            <person name="Dominguez A."/>
            <person name="Elias M."/>
            <person name="Eslava A.P."/>
            <person name="Glaser F."/>
            <person name="Grimwood J."/>
            <person name="Gutierrez G."/>
            <person name="Heitman J."/>
            <person name="Henrissat B."/>
            <person name="Iturriaga E.A."/>
            <person name="Lang B.F."/>
            <person name="Lavin J.L."/>
            <person name="Lee S."/>
            <person name="Li W."/>
            <person name="Lindquist E."/>
            <person name="Lopez-Garcia S."/>
            <person name="Luque E.M."/>
            <person name="Marcos A.T."/>
            <person name="Martin J."/>
            <person name="McCluskey K."/>
            <person name="Medina H.R."/>
            <person name="Miralles-Duran A."/>
            <person name="Miyazaki A."/>
            <person name="Munoz-Torres E."/>
            <person name="Oguiza J.A."/>
            <person name="Ohm R."/>
            <person name="Olmedo M."/>
            <person name="Orejas M."/>
            <person name="Ortiz-Castellanos L."/>
            <person name="Pisabarro A.G."/>
            <person name="Rodriguez-Romero J."/>
            <person name="Ruiz-Herrera J."/>
            <person name="Ruiz-Vazquez R."/>
            <person name="Sanz C."/>
            <person name="Schackwitz W."/>
            <person name="Schmutz J."/>
            <person name="Shahriari M."/>
            <person name="Shelest E."/>
            <person name="Silva-Franco F."/>
            <person name="Soanes D."/>
            <person name="Syed K."/>
            <person name="Tagua V.G."/>
            <person name="Talbot N.J."/>
            <person name="Thon M."/>
            <person name="De vries R.P."/>
            <person name="Wiebenga A."/>
            <person name="Yadav J.S."/>
            <person name="Braun E.L."/>
            <person name="Baker S."/>
            <person name="Garre V."/>
            <person name="Horwitz B."/>
            <person name="Torres-Martinez S."/>
            <person name="Idnurm A."/>
            <person name="Herrera-Estrella A."/>
            <person name="Gabaldon T."/>
            <person name="Grigoriev I.V."/>
        </authorList>
    </citation>
    <scope>NUCLEOTIDE SEQUENCE [LARGE SCALE GENOMIC DNA]</scope>
    <source>
        <strain evidence="3">NRRL 1555(-)</strain>
    </source>
</reference>
<protein>
    <recommendedName>
        <fullName evidence="1">Methyltransferase domain-containing protein</fullName>
    </recommendedName>
</protein>
<dbReference type="SUPFAM" id="SSF53335">
    <property type="entry name" value="S-adenosyl-L-methionine-dependent methyltransferases"/>
    <property type="match status" value="1"/>
</dbReference>
<dbReference type="EMBL" id="KV440974">
    <property type="protein sequence ID" value="OAD77331.1"/>
    <property type="molecule type" value="Genomic_DNA"/>
</dbReference>
<proteinExistence type="predicted"/>
<dbReference type="RefSeq" id="XP_018295371.1">
    <property type="nucleotide sequence ID" value="XM_018434977.1"/>
</dbReference>
<gene>
    <name evidence="2" type="ORF">PHYBLDRAFT_164248</name>
</gene>
<dbReference type="Proteomes" id="UP000077315">
    <property type="component" value="Unassembled WGS sequence"/>
</dbReference>
<accession>A0A167P6B2</accession>
<dbReference type="InterPro" id="IPR052220">
    <property type="entry name" value="METTL25"/>
</dbReference>
<keyword evidence="3" id="KW-1185">Reference proteome</keyword>
<evidence type="ECO:0000313" key="3">
    <source>
        <dbReference type="Proteomes" id="UP000077315"/>
    </source>
</evidence>
<dbReference type="AlphaFoldDB" id="A0A167P6B2"/>
<dbReference type="InParanoid" id="A0A167P6B2"/>
<dbReference type="OrthoDB" id="10258156at2759"/>
<dbReference type="STRING" id="763407.A0A167P6B2"/>
<dbReference type="GeneID" id="28995883"/>
<evidence type="ECO:0000313" key="2">
    <source>
        <dbReference type="EMBL" id="OAD77331.1"/>
    </source>
</evidence>
<organism evidence="2 3">
    <name type="scientific">Phycomyces blakesleeanus (strain ATCC 8743b / DSM 1359 / FGSC 10004 / NBRC 33097 / NRRL 1555)</name>
    <dbReference type="NCBI Taxonomy" id="763407"/>
    <lineage>
        <taxon>Eukaryota</taxon>
        <taxon>Fungi</taxon>
        <taxon>Fungi incertae sedis</taxon>
        <taxon>Mucoromycota</taxon>
        <taxon>Mucoromycotina</taxon>
        <taxon>Mucoromycetes</taxon>
        <taxon>Mucorales</taxon>
        <taxon>Phycomycetaceae</taxon>
        <taxon>Phycomyces</taxon>
    </lineage>
</organism>